<organism evidence="2 3">
    <name type="scientific">Dyella tabacisoli</name>
    <dbReference type="NCBI Taxonomy" id="2282381"/>
    <lineage>
        <taxon>Bacteria</taxon>
        <taxon>Pseudomonadati</taxon>
        <taxon>Pseudomonadota</taxon>
        <taxon>Gammaproteobacteria</taxon>
        <taxon>Lysobacterales</taxon>
        <taxon>Rhodanobacteraceae</taxon>
        <taxon>Dyella</taxon>
    </lineage>
</organism>
<keyword evidence="3" id="KW-1185">Reference proteome</keyword>
<evidence type="ECO:0000313" key="2">
    <source>
        <dbReference type="EMBL" id="RDD80052.1"/>
    </source>
</evidence>
<feature type="transmembrane region" description="Helical" evidence="1">
    <location>
        <begin position="7"/>
        <end position="23"/>
    </location>
</feature>
<sequence>MRKRQLAWWLWAAGTVLIVLSWFDVVTPQVGWVGFAIGMCGSILGWGLRPPRSPQPSVDTNNDQAPKV</sequence>
<name>A0A369UH25_9GAMM</name>
<evidence type="ECO:0000256" key="1">
    <source>
        <dbReference type="SAM" id="Phobius"/>
    </source>
</evidence>
<keyword evidence="1" id="KW-1133">Transmembrane helix</keyword>
<keyword evidence="1" id="KW-0812">Transmembrane</keyword>
<accession>A0A369UH25</accession>
<dbReference type="RefSeq" id="WP_114847199.1">
    <property type="nucleotide sequence ID" value="NZ_JBHSPE010000025.1"/>
</dbReference>
<gene>
    <name evidence="2" type="ORF">DVJ77_19465</name>
</gene>
<feature type="transmembrane region" description="Helical" evidence="1">
    <location>
        <begin position="29"/>
        <end position="48"/>
    </location>
</feature>
<comment type="caution">
    <text evidence="2">The sequence shown here is derived from an EMBL/GenBank/DDBJ whole genome shotgun (WGS) entry which is preliminary data.</text>
</comment>
<keyword evidence="1" id="KW-0472">Membrane</keyword>
<proteinExistence type="predicted"/>
<protein>
    <submittedName>
        <fullName evidence="2">Uncharacterized protein</fullName>
    </submittedName>
</protein>
<dbReference type="OrthoDB" id="9769532at2"/>
<dbReference type="Proteomes" id="UP000253782">
    <property type="component" value="Unassembled WGS sequence"/>
</dbReference>
<evidence type="ECO:0000313" key="3">
    <source>
        <dbReference type="Proteomes" id="UP000253782"/>
    </source>
</evidence>
<dbReference type="AlphaFoldDB" id="A0A369UH25"/>
<reference evidence="2 3" key="1">
    <citation type="submission" date="2018-07" db="EMBL/GenBank/DDBJ databases">
        <title>Dyella tabacisoli L4-6T, whole genome shotgun sequence.</title>
        <authorList>
            <person name="Zhou X.-K."/>
            <person name="Li W.-J."/>
            <person name="Duan Y.-Q."/>
        </authorList>
    </citation>
    <scope>NUCLEOTIDE SEQUENCE [LARGE SCALE GENOMIC DNA]</scope>
    <source>
        <strain evidence="2 3">L4-6</strain>
    </source>
</reference>
<dbReference type="EMBL" id="QQAH01000022">
    <property type="protein sequence ID" value="RDD80052.1"/>
    <property type="molecule type" value="Genomic_DNA"/>
</dbReference>